<reference evidence="3" key="1">
    <citation type="submission" date="2023-07" db="EMBL/GenBank/DDBJ databases">
        <title>Genome content predicts the carbon catabolic preferences of heterotrophic bacteria.</title>
        <authorList>
            <person name="Gralka M."/>
        </authorList>
    </citation>
    <scope>NUCLEOTIDE SEQUENCE</scope>
    <source>
        <strain evidence="4">5G01</strain>
        <strain evidence="3">I2M16</strain>
    </source>
</reference>
<dbReference type="InterPro" id="IPR017532">
    <property type="entry name" value="Hydrolase-2_PEP"/>
</dbReference>
<dbReference type="Proteomes" id="UP001177341">
    <property type="component" value="Unassembled WGS sequence"/>
</dbReference>
<evidence type="ECO:0000313" key="5">
    <source>
        <dbReference type="Proteomes" id="UP001169862"/>
    </source>
</evidence>
<organism evidence="3 5">
    <name type="scientific">Neptunomonas phycophila</name>
    <dbReference type="NCBI Taxonomy" id="1572645"/>
    <lineage>
        <taxon>Bacteria</taxon>
        <taxon>Pseudomonadati</taxon>
        <taxon>Pseudomonadota</taxon>
        <taxon>Gammaproteobacteria</taxon>
        <taxon>Oceanospirillales</taxon>
        <taxon>Oceanospirillaceae</taxon>
        <taxon>Neptunomonas</taxon>
    </lineage>
</organism>
<dbReference type="NCBIfam" id="TIGR03101">
    <property type="entry name" value="hydr2_PEP"/>
    <property type="match status" value="1"/>
</dbReference>
<sequence length="575" mass="63075">MDSYFIKGPNGALFLCDYGKESSSCVIHFPAFAEEMNKSRHLVHLQAEALAHQGYRVLVLDPFGTGDSEGDFSEATPHRWVADYNFLISLLVEQGVQHFVAWGLRAGCLLAGAVAQQSPVFDRFLFWAPVLDGKLMFTQFLRLRIAASMMSGQRETANELKSLISDGESLVEIAGYGIHPDMPKQLEGLSLRVNDFAKAEQVFWVDINSREVELNLPARRLVEQLSDVLVVDVKNVLGDAFWGTQELVSNPELITQTASLLGPALCGPPALTSVNTTEGESKPLKVICNGVALSCLLHEGAGANLSDTAVIIVVGGPQYRVGSHRQFLLLSRHLAAQGITSVRFDYRGMGDSSGELLGFESVDDDIRSVVDALLIHKPSIKRVVLWGLCDAATASVFYAPSDKRVAGLVLLNPWVRSEQGEAEAMLKHYYLERVLSKSFWKKLFSGGVNIKQSISSFAALIKTRFSVSSATDKSCPQASLPRLESGLDLPARLNAHLQVFAGRSLVILSENDLTAAEFRLAMKGQDGLSAWFESSMVESLEVEDADHTFSTQRWRDQVADATARWVQQLDQKAAK</sequence>
<name>A0AAW7XM48_9GAMM</name>
<evidence type="ECO:0000313" key="4">
    <source>
        <dbReference type="EMBL" id="MDP2521927.1"/>
    </source>
</evidence>
<accession>A0AAW7XM48</accession>
<dbReference type="InterPro" id="IPR029058">
    <property type="entry name" value="AB_hydrolase_fold"/>
</dbReference>
<feature type="domain" description="Serine aminopeptidase S33" evidence="1">
    <location>
        <begin position="28"/>
        <end position="165"/>
    </location>
</feature>
<evidence type="ECO:0000259" key="1">
    <source>
        <dbReference type="Pfam" id="PF12146"/>
    </source>
</evidence>
<evidence type="ECO:0000313" key="3">
    <source>
        <dbReference type="EMBL" id="MDO6454473.1"/>
    </source>
</evidence>
<feature type="domain" description="AB hydrolase-1" evidence="2">
    <location>
        <begin position="327"/>
        <end position="561"/>
    </location>
</feature>
<dbReference type="RefSeq" id="WP_290036769.1">
    <property type="nucleotide sequence ID" value="NZ_JAUYVO010000003.1"/>
</dbReference>
<comment type="caution">
    <text evidence="3">The sequence shown here is derived from an EMBL/GenBank/DDBJ whole genome shotgun (WGS) entry which is preliminary data.</text>
</comment>
<dbReference type="Gene3D" id="3.40.50.1820">
    <property type="entry name" value="alpha/beta hydrolase"/>
    <property type="match status" value="2"/>
</dbReference>
<dbReference type="InterPro" id="IPR000073">
    <property type="entry name" value="AB_hydrolase_1"/>
</dbReference>
<dbReference type="Proteomes" id="UP001169862">
    <property type="component" value="Unassembled WGS sequence"/>
</dbReference>
<evidence type="ECO:0000259" key="2">
    <source>
        <dbReference type="Pfam" id="PF12697"/>
    </source>
</evidence>
<keyword evidence="3" id="KW-0378">Hydrolase</keyword>
<dbReference type="Pfam" id="PF12146">
    <property type="entry name" value="Hydrolase_4"/>
    <property type="match status" value="1"/>
</dbReference>
<dbReference type="EMBL" id="JAUOPG010000008">
    <property type="protein sequence ID" value="MDO6454473.1"/>
    <property type="molecule type" value="Genomic_DNA"/>
</dbReference>
<keyword evidence="6" id="KW-1185">Reference proteome</keyword>
<dbReference type="GO" id="GO:0016787">
    <property type="term" value="F:hydrolase activity"/>
    <property type="evidence" value="ECO:0007669"/>
    <property type="project" value="UniProtKB-KW"/>
</dbReference>
<evidence type="ECO:0000313" key="6">
    <source>
        <dbReference type="Proteomes" id="UP001177341"/>
    </source>
</evidence>
<dbReference type="SUPFAM" id="SSF53474">
    <property type="entry name" value="alpha/beta-Hydrolases"/>
    <property type="match status" value="2"/>
</dbReference>
<dbReference type="AlphaFoldDB" id="A0AAW7XM48"/>
<dbReference type="PANTHER" id="PTHR43329">
    <property type="entry name" value="EPOXIDE HYDROLASE"/>
    <property type="match status" value="1"/>
</dbReference>
<dbReference type="InterPro" id="IPR022742">
    <property type="entry name" value="Hydrolase_4"/>
</dbReference>
<dbReference type="EMBL" id="JAUYVO010000003">
    <property type="protein sequence ID" value="MDP2521927.1"/>
    <property type="molecule type" value="Genomic_DNA"/>
</dbReference>
<protein>
    <submittedName>
        <fullName evidence="3">Hydrolase 1, exosortase A system-associated</fullName>
    </submittedName>
</protein>
<dbReference type="InterPro" id="IPR017531">
    <property type="entry name" value="Hydrolase-1_PEP"/>
</dbReference>
<dbReference type="NCBIfam" id="TIGR03100">
    <property type="entry name" value="hydr1_PEP"/>
    <property type="match status" value="1"/>
</dbReference>
<gene>
    <name evidence="3" type="ORF">Q4490_12935</name>
    <name evidence="4" type="ORF">Q8W30_05020</name>
</gene>
<dbReference type="Pfam" id="PF12697">
    <property type="entry name" value="Abhydrolase_6"/>
    <property type="match status" value="1"/>
</dbReference>
<proteinExistence type="predicted"/>